<keyword evidence="1" id="KW-0732">Signal</keyword>
<name>A0A1B6CT48_9HEMI</name>
<accession>A0A1B6CT48</accession>
<reference evidence="2" key="1">
    <citation type="submission" date="2015-12" db="EMBL/GenBank/DDBJ databases">
        <title>De novo transcriptome assembly of four potential Pierce s Disease insect vectors from Arizona vineyards.</title>
        <authorList>
            <person name="Tassone E.E."/>
        </authorList>
    </citation>
    <scope>NUCLEOTIDE SEQUENCE</scope>
</reference>
<evidence type="ECO:0000313" key="2">
    <source>
        <dbReference type="EMBL" id="JAS16551.1"/>
    </source>
</evidence>
<proteinExistence type="predicted"/>
<dbReference type="AlphaFoldDB" id="A0A1B6CT48"/>
<evidence type="ECO:0000256" key="1">
    <source>
        <dbReference type="SAM" id="SignalP"/>
    </source>
</evidence>
<protein>
    <submittedName>
        <fullName evidence="2">Uncharacterized protein</fullName>
    </submittedName>
</protein>
<feature type="chain" id="PRO_5008580757" evidence="1">
    <location>
        <begin position="22"/>
        <end position="146"/>
    </location>
</feature>
<organism evidence="2">
    <name type="scientific">Clastoptera arizonana</name>
    <name type="common">Arizona spittle bug</name>
    <dbReference type="NCBI Taxonomy" id="38151"/>
    <lineage>
        <taxon>Eukaryota</taxon>
        <taxon>Metazoa</taxon>
        <taxon>Ecdysozoa</taxon>
        <taxon>Arthropoda</taxon>
        <taxon>Hexapoda</taxon>
        <taxon>Insecta</taxon>
        <taxon>Pterygota</taxon>
        <taxon>Neoptera</taxon>
        <taxon>Paraneoptera</taxon>
        <taxon>Hemiptera</taxon>
        <taxon>Auchenorrhyncha</taxon>
        <taxon>Cercopoidea</taxon>
        <taxon>Clastopteridae</taxon>
        <taxon>Clastoptera</taxon>
    </lineage>
</organism>
<sequence>MLTKILLYIILIKISFQYNFTDNVVKLDETIQYELLNDTITKFQDLTYHLTDFNDCVRNIVHSFKNSSLKEYRNEAESVYKTMSIPVWAFEYNFTRLQRKNKFTDDQVVLIKGLIKEANTLWGQFEHLCRRNNIFFSSDERWEGFM</sequence>
<gene>
    <name evidence="2" type="ORF">g.465</name>
</gene>
<feature type="signal peptide" evidence="1">
    <location>
        <begin position="1"/>
        <end position="21"/>
    </location>
</feature>
<dbReference type="EMBL" id="GEDC01020747">
    <property type="protein sequence ID" value="JAS16551.1"/>
    <property type="molecule type" value="Transcribed_RNA"/>
</dbReference>